<proteinExistence type="predicted"/>
<evidence type="ECO:0000313" key="11">
    <source>
        <dbReference type="EMBL" id="RZC41623.1"/>
    </source>
</evidence>
<dbReference type="AlphaFoldDB" id="A0A482WAT1"/>
<keyword evidence="5" id="KW-0552">Olfaction</keyword>
<keyword evidence="6 10" id="KW-1133">Transmembrane helix</keyword>
<evidence type="ECO:0000256" key="7">
    <source>
        <dbReference type="ARBA" id="ARBA00023136"/>
    </source>
</evidence>
<keyword evidence="4 10" id="KW-0812">Transmembrane</keyword>
<keyword evidence="12" id="KW-1185">Reference proteome</keyword>
<organism evidence="11 12">
    <name type="scientific">Asbolus verrucosus</name>
    <name type="common">Desert ironclad beetle</name>
    <dbReference type="NCBI Taxonomy" id="1661398"/>
    <lineage>
        <taxon>Eukaryota</taxon>
        <taxon>Metazoa</taxon>
        <taxon>Ecdysozoa</taxon>
        <taxon>Arthropoda</taxon>
        <taxon>Hexapoda</taxon>
        <taxon>Insecta</taxon>
        <taxon>Pterygota</taxon>
        <taxon>Neoptera</taxon>
        <taxon>Endopterygota</taxon>
        <taxon>Coleoptera</taxon>
        <taxon>Polyphaga</taxon>
        <taxon>Cucujiformia</taxon>
        <taxon>Tenebrionidae</taxon>
        <taxon>Pimeliinae</taxon>
        <taxon>Asbolus</taxon>
    </lineage>
</organism>
<keyword evidence="8 11" id="KW-0675">Receptor</keyword>
<evidence type="ECO:0000256" key="10">
    <source>
        <dbReference type="SAM" id="Phobius"/>
    </source>
</evidence>
<keyword evidence="9" id="KW-0807">Transducer</keyword>
<feature type="transmembrane region" description="Helical" evidence="10">
    <location>
        <begin position="35"/>
        <end position="58"/>
    </location>
</feature>
<reference evidence="11 12" key="1">
    <citation type="submission" date="2017-03" db="EMBL/GenBank/DDBJ databases">
        <title>Genome of the blue death feigning beetle - Asbolus verrucosus.</title>
        <authorList>
            <person name="Rider S.D."/>
        </authorList>
    </citation>
    <scope>NUCLEOTIDE SEQUENCE [LARGE SCALE GENOMIC DNA]</scope>
    <source>
        <strain evidence="11">Butters</strain>
        <tissue evidence="11">Head and leg muscle</tissue>
    </source>
</reference>
<keyword evidence="2" id="KW-1003">Cell membrane</keyword>
<evidence type="ECO:0000256" key="6">
    <source>
        <dbReference type="ARBA" id="ARBA00022989"/>
    </source>
</evidence>
<feature type="transmembrane region" description="Helical" evidence="10">
    <location>
        <begin position="199"/>
        <end position="224"/>
    </location>
</feature>
<comment type="subcellular location">
    <subcellularLocation>
        <location evidence="1">Cell membrane</location>
        <topology evidence="1">Multi-pass membrane protein</topology>
    </subcellularLocation>
</comment>
<dbReference type="PANTHER" id="PTHR21137">
    <property type="entry name" value="ODORANT RECEPTOR"/>
    <property type="match status" value="1"/>
</dbReference>
<dbReference type="PANTHER" id="PTHR21137:SF35">
    <property type="entry name" value="ODORANT RECEPTOR 19A-RELATED"/>
    <property type="match status" value="1"/>
</dbReference>
<comment type="caution">
    <text evidence="11">The sequence shown here is derived from an EMBL/GenBank/DDBJ whole genome shotgun (WGS) entry which is preliminary data.</text>
</comment>
<dbReference type="EMBL" id="QDEB01015660">
    <property type="protein sequence ID" value="RZC41623.1"/>
    <property type="molecule type" value="Genomic_DNA"/>
</dbReference>
<dbReference type="GO" id="GO:0005886">
    <property type="term" value="C:plasma membrane"/>
    <property type="evidence" value="ECO:0007669"/>
    <property type="project" value="UniProtKB-SubCell"/>
</dbReference>
<feature type="transmembrane region" description="Helical" evidence="10">
    <location>
        <begin position="230"/>
        <end position="249"/>
    </location>
</feature>
<name>A0A482WAT1_ASBVE</name>
<evidence type="ECO:0000256" key="2">
    <source>
        <dbReference type="ARBA" id="ARBA00022475"/>
    </source>
</evidence>
<evidence type="ECO:0000256" key="8">
    <source>
        <dbReference type="ARBA" id="ARBA00023170"/>
    </source>
</evidence>
<evidence type="ECO:0000256" key="5">
    <source>
        <dbReference type="ARBA" id="ARBA00022725"/>
    </source>
</evidence>
<feature type="transmembrane region" description="Helical" evidence="10">
    <location>
        <begin position="92"/>
        <end position="119"/>
    </location>
</feature>
<dbReference type="GO" id="GO:0007165">
    <property type="term" value="P:signal transduction"/>
    <property type="evidence" value="ECO:0007669"/>
    <property type="project" value="UniProtKB-KW"/>
</dbReference>
<evidence type="ECO:0000256" key="3">
    <source>
        <dbReference type="ARBA" id="ARBA00022606"/>
    </source>
</evidence>
<dbReference type="Proteomes" id="UP000292052">
    <property type="component" value="Unassembled WGS sequence"/>
</dbReference>
<accession>A0A482WAT1</accession>
<evidence type="ECO:0000256" key="9">
    <source>
        <dbReference type="ARBA" id="ARBA00023224"/>
    </source>
</evidence>
<dbReference type="InterPro" id="IPR004117">
    <property type="entry name" value="7tm6_olfct_rcpt"/>
</dbReference>
<keyword evidence="7 10" id="KW-0472">Membrane</keyword>
<dbReference type="GO" id="GO:0004984">
    <property type="term" value="F:olfactory receptor activity"/>
    <property type="evidence" value="ECO:0007669"/>
    <property type="project" value="InterPro"/>
</dbReference>
<protein>
    <submittedName>
        <fullName evidence="11">Odorant receptor 22c</fullName>
    </submittedName>
</protein>
<evidence type="ECO:0000313" key="12">
    <source>
        <dbReference type="Proteomes" id="UP000292052"/>
    </source>
</evidence>
<dbReference type="GO" id="GO:0005549">
    <property type="term" value="F:odorant binding"/>
    <property type="evidence" value="ECO:0007669"/>
    <property type="project" value="InterPro"/>
</dbReference>
<gene>
    <name evidence="11" type="ORF">BDFB_011202</name>
</gene>
<evidence type="ECO:0000256" key="4">
    <source>
        <dbReference type="ARBA" id="ARBA00022692"/>
    </source>
</evidence>
<keyword evidence="3" id="KW-0716">Sensory transduction</keyword>
<dbReference type="OrthoDB" id="6778047at2759"/>
<dbReference type="Pfam" id="PF02949">
    <property type="entry name" value="7tm_6"/>
    <property type="match status" value="2"/>
</dbReference>
<feature type="transmembrane region" description="Helical" evidence="10">
    <location>
        <begin position="139"/>
        <end position="166"/>
    </location>
</feature>
<sequence>MVKLKYLAGAIFMLKWSLLYPVDYKSSPLKKWSYFTWGFLFVSSFVTIFLQCVIYLCVTPFNLIDEAMIIMNTDNQVEQITMEQSSKLSDKFAYFWTTSCVVSSLAPTISSLAVGNGSLPILAWFPYDHGKSPQFEITYIWQVFCLINLGTIYAVLDFIFPCITILMRQQFKILATLLENNVDENIVAQFIKYCEDINYILSTFLMGKISAAIFNTLFMAFSLITTGNQAMIFGLSTYVISTTTELFIYTYSGQILTENADFLWTLYDCPWYLCNIEFQKLFYIVQIRISKIIYTRAGNYFSMHAPSFITFLKALCSYVALLKELTDRQN</sequence>
<evidence type="ECO:0000256" key="1">
    <source>
        <dbReference type="ARBA" id="ARBA00004651"/>
    </source>
</evidence>